<proteinExistence type="predicted"/>
<keyword evidence="1" id="KW-1133">Transmembrane helix</keyword>
<protein>
    <submittedName>
        <fullName evidence="2">Uncharacterized protein</fullName>
    </submittedName>
</protein>
<gene>
    <name evidence="2" type="ORF">MNBD_ALPHA08-2475</name>
</gene>
<feature type="transmembrane region" description="Helical" evidence="1">
    <location>
        <begin position="66"/>
        <end position="89"/>
    </location>
</feature>
<dbReference type="AlphaFoldDB" id="A0A3B0RRD6"/>
<keyword evidence="1" id="KW-0472">Membrane</keyword>
<sequence length="169" mass="18974">MRLNLQRSWGEQVSVSNRNDVKQKKIRNISPKQAEFQIVQRTGTRSNNIFPEFLSPKSNKDHTNSICSTVVFASVFAATMFWSLSAMAALPSSSPEKNQTTYSVPAPKVTAIILHGGIFELMIACFPGEAILSRPRYEKNYYDANMKKYSSLKAAMDLVCNSDRRVSLD</sequence>
<reference evidence="2" key="1">
    <citation type="submission" date="2018-06" db="EMBL/GenBank/DDBJ databases">
        <authorList>
            <person name="Zhirakovskaya E."/>
        </authorList>
    </citation>
    <scope>NUCLEOTIDE SEQUENCE</scope>
</reference>
<organism evidence="2">
    <name type="scientific">hydrothermal vent metagenome</name>
    <dbReference type="NCBI Taxonomy" id="652676"/>
    <lineage>
        <taxon>unclassified sequences</taxon>
        <taxon>metagenomes</taxon>
        <taxon>ecological metagenomes</taxon>
    </lineage>
</organism>
<feature type="transmembrane region" description="Helical" evidence="1">
    <location>
        <begin position="109"/>
        <end position="132"/>
    </location>
</feature>
<accession>A0A3B0RRD6</accession>
<name>A0A3B0RRD6_9ZZZZ</name>
<keyword evidence="1" id="KW-0812">Transmembrane</keyword>
<evidence type="ECO:0000256" key="1">
    <source>
        <dbReference type="SAM" id="Phobius"/>
    </source>
</evidence>
<dbReference type="EMBL" id="UOEC01000085">
    <property type="protein sequence ID" value="VAV90868.1"/>
    <property type="molecule type" value="Genomic_DNA"/>
</dbReference>
<evidence type="ECO:0000313" key="2">
    <source>
        <dbReference type="EMBL" id="VAV90868.1"/>
    </source>
</evidence>